<evidence type="ECO:0000256" key="3">
    <source>
        <dbReference type="ARBA" id="ARBA00022475"/>
    </source>
</evidence>
<keyword evidence="5" id="KW-0547">Nucleotide-binding</keyword>
<dbReference type="SUPFAM" id="SSF52540">
    <property type="entry name" value="P-loop containing nucleoside triphosphate hydrolases"/>
    <property type="match status" value="1"/>
</dbReference>
<evidence type="ECO:0000259" key="10">
    <source>
        <dbReference type="PROSITE" id="PS50893"/>
    </source>
</evidence>
<dbReference type="InterPro" id="IPR027417">
    <property type="entry name" value="P-loop_NTPase"/>
</dbReference>
<evidence type="ECO:0000256" key="7">
    <source>
        <dbReference type="ARBA" id="ARBA00022989"/>
    </source>
</evidence>
<dbReference type="PANTHER" id="PTHR43394">
    <property type="entry name" value="ATP-DEPENDENT PERMEASE MDL1, MITOCHONDRIAL"/>
    <property type="match status" value="1"/>
</dbReference>
<dbReference type="GO" id="GO:0015421">
    <property type="term" value="F:ABC-type oligopeptide transporter activity"/>
    <property type="evidence" value="ECO:0007669"/>
    <property type="project" value="TreeGrafter"/>
</dbReference>
<feature type="transmembrane region" description="Helical" evidence="9">
    <location>
        <begin position="135"/>
        <end position="152"/>
    </location>
</feature>
<evidence type="ECO:0000256" key="4">
    <source>
        <dbReference type="ARBA" id="ARBA00022692"/>
    </source>
</evidence>
<dbReference type="Pfam" id="PF00664">
    <property type="entry name" value="ABC_membrane"/>
    <property type="match status" value="1"/>
</dbReference>
<feature type="transmembrane region" description="Helical" evidence="9">
    <location>
        <begin position="158"/>
        <end position="175"/>
    </location>
</feature>
<dbReference type="InterPro" id="IPR017871">
    <property type="entry name" value="ABC_transporter-like_CS"/>
</dbReference>
<dbReference type="GO" id="GO:0016887">
    <property type="term" value="F:ATP hydrolysis activity"/>
    <property type="evidence" value="ECO:0007669"/>
    <property type="project" value="InterPro"/>
</dbReference>
<feature type="transmembrane region" description="Helical" evidence="9">
    <location>
        <begin position="240"/>
        <end position="264"/>
    </location>
</feature>
<organism evidence="12 13">
    <name type="scientific">Candidatus Fimadaptatus faecigallinarum</name>
    <dbReference type="NCBI Taxonomy" id="2840814"/>
    <lineage>
        <taxon>Bacteria</taxon>
        <taxon>Bacillati</taxon>
        <taxon>Bacillota</taxon>
        <taxon>Clostridia</taxon>
        <taxon>Eubacteriales</taxon>
        <taxon>Candidatus Fimadaptatus</taxon>
    </lineage>
</organism>
<keyword evidence="6 12" id="KW-0067">ATP-binding</keyword>
<dbReference type="InterPro" id="IPR036640">
    <property type="entry name" value="ABC1_TM_sf"/>
</dbReference>
<dbReference type="PANTHER" id="PTHR43394:SF1">
    <property type="entry name" value="ATP-BINDING CASSETTE SUB-FAMILY B MEMBER 10, MITOCHONDRIAL"/>
    <property type="match status" value="1"/>
</dbReference>
<evidence type="ECO:0000256" key="1">
    <source>
        <dbReference type="ARBA" id="ARBA00004651"/>
    </source>
</evidence>
<feature type="domain" description="ABC transporter" evidence="10">
    <location>
        <begin position="333"/>
        <end position="567"/>
    </location>
</feature>
<evidence type="ECO:0000256" key="9">
    <source>
        <dbReference type="SAM" id="Phobius"/>
    </source>
</evidence>
<dbReference type="GO" id="GO:0005886">
    <property type="term" value="C:plasma membrane"/>
    <property type="evidence" value="ECO:0007669"/>
    <property type="project" value="UniProtKB-SubCell"/>
</dbReference>
<evidence type="ECO:0000256" key="8">
    <source>
        <dbReference type="ARBA" id="ARBA00023136"/>
    </source>
</evidence>
<keyword evidence="4 9" id="KW-0812">Transmembrane</keyword>
<dbReference type="PROSITE" id="PS00211">
    <property type="entry name" value="ABC_TRANSPORTER_1"/>
    <property type="match status" value="1"/>
</dbReference>
<keyword evidence="7 9" id="KW-1133">Transmembrane helix</keyword>
<keyword evidence="3" id="KW-1003">Cell membrane</keyword>
<dbReference type="Gene3D" id="3.40.50.300">
    <property type="entry name" value="P-loop containing nucleotide triphosphate hydrolases"/>
    <property type="match status" value="1"/>
</dbReference>
<feature type="transmembrane region" description="Helical" evidence="9">
    <location>
        <begin position="53"/>
        <end position="70"/>
    </location>
</feature>
<name>A0A9D1LSN1_9FIRM</name>
<dbReference type="AlphaFoldDB" id="A0A9D1LSN1"/>
<dbReference type="InterPro" id="IPR039421">
    <property type="entry name" value="Type_1_exporter"/>
</dbReference>
<dbReference type="FunFam" id="3.40.50.300:FF:000287">
    <property type="entry name" value="Multidrug ABC transporter ATP-binding protein"/>
    <property type="match status" value="1"/>
</dbReference>
<dbReference type="CDD" id="cd03251">
    <property type="entry name" value="ABCC_MsbA"/>
    <property type="match status" value="1"/>
</dbReference>
<keyword evidence="2" id="KW-0813">Transport</keyword>
<keyword evidence="8 9" id="KW-0472">Membrane</keyword>
<dbReference type="CDD" id="cd18549">
    <property type="entry name" value="ABC_6TM_YwjA_like"/>
    <property type="match status" value="1"/>
</dbReference>
<comment type="caution">
    <text evidence="12">The sequence shown here is derived from an EMBL/GenBank/DDBJ whole genome shotgun (WGS) entry which is preliminary data.</text>
</comment>
<dbReference type="SUPFAM" id="SSF90123">
    <property type="entry name" value="ABC transporter transmembrane region"/>
    <property type="match status" value="1"/>
</dbReference>
<proteinExistence type="predicted"/>
<evidence type="ECO:0000259" key="11">
    <source>
        <dbReference type="PROSITE" id="PS50929"/>
    </source>
</evidence>
<feature type="domain" description="ABC transmembrane type-1" evidence="11">
    <location>
        <begin position="20"/>
        <end position="299"/>
    </location>
</feature>
<dbReference type="Pfam" id="PF00005">
    <property type="entry name" value="ABC_tran"/>
    <property type="match status" value="1"/>
</dbReference>
<dbReference type="GO" id="GO:0005524">
    <property type="term" value="F:ATP binding"/>
    <property type="evidence" value="ECO:0007669"/>
    <property type="project" value="UniProtKB-KW"/>
</dbReference>
<dbReference type="FunFam" id="1.20.1560.10:FF:000011">
    <property type="entry name" value="Multidrug ABC transporter ATP-binding protein"/>
    <property type="match status" value="1"/>
</dbReference>
<evidence type="ECO:0000256" key="2">
    <source>
        <dbReference type="ARBA" id="ARBA00022448"/>
    </source>
</evidence>
<dbReference type="Proteomes" id="UP000824123">
    <property type="component" value="Unassembled WGS sequence"/>
</dbReference>
<dbReference type="PROSITE" id="PS50893">
    <property type="entry name" value="ABC_TRANSPORTER_2"/>
    <property type="match status" value="1"/>
</dbReference>
<comment type="subcellular location">
    <subcellularLocation>
        <location evidence="1">Cell membrane</location>
        <topology evidence="1">Multi-pass membrane protein</topology>
    </subcellularLocation>
</comment>
<dbReference type="InterPro" id="IPR003439">
    <property type="entry name" value="ABC_transporter-like_ATP-bd"/>
</dbReference>
<dbReference type="PROSITE" id="PS50929">
    <property type="entry name" value="ABC_TM1F"/>
    <property type="match status" value="1"/>
</dbReference>
<feature type="transmembrane region" description="Helical" evidence="9">
    <location>
        <begin position="12"/>
        <end position="33"/>
    </location>
</feature>
<dbReference type="InterPro" id="IPR011527">
    <property type="entry name" value="ABC1_TM_dom"/>
</dbReference>
<dbReference type="SMART" id="SM00382">
    <property type="entry name" value="AAA"/>
    <property type="match status" value="1"/>
</dbReference>
<reference evidence="12" key="2">
    <citation type="journal article" date="2021" name="PeerJ">
        <title>Extensive microbial diversity within the chicken gut microbiome revealed by metagenomics and culture.</title>
        <authorList>
            <person name="Gilroy R."/>
            <person name="Ravi A."/>
            <person name="Getino M."/>
            <person name="Pursley I."/>
            <person name="Horton D.L."/>
            <person name="Alikhan N.F."/>
            <person name="Baker D."/>
            <person name="Gharbi K."/>
            <person name="Hall N."/>
            <person name="Watson M."/>
            <person name="Adriaenssens E.M."/>
            <person name="Foster-Nyarko E."/>
            <person name="Jarju S."/>
            <person name="Secka A."/>
            <person name="Antonio M."/>
            <person name="Oren A."/>
            <person name="Chaudhuri R.R."/>
            <person name="La Ragione R."/>
            <person name="Hildebrand F."/>
            <person name="Pallen M.J."/>
        </authorList>
    </citation>
    <scope>NUCLEOTIDE SEQUENCE</scope>
    <source>
        <strain evidence="12">ChiSxjej2B14-8506</strain>
    </source>
</reference>
<gene>
    <name evidence="12" type="ORF">IAC59_08825</name>
</gene>
<evidence type="ECO:0000256" key="6">
    <source>
        <dbReference type="ARBA" id="ARBA00022840"/>
    </source>
</evidence>
<reference evidence="12" key="1">
    <citation type="submission" date="2020-10" db="EMBL/GenBank/DDBJ databases">
        <authorList>
            <person name="Gilroy R."/>
        </authorList>
    </citation>
    <scope>NUCLEOTIDE SEQUENCE</scope>
    <source>
        <strain evidence="12">ChiSxjej2B14-8506</strain>
    </source>
</reference>
<evidence type="ECO:0000313" key="13">
    <source>
        <dbReference type="Proteomes" id="UP000824123"/>
    </source>
</evidence>
<dbReference type="InterPro" id="IPR003593">
    <property type="entry name" value="AAA+_ATPase"/>
</dbReference>
<accession>A0A9D1LSN1</accession>
<dbReference type="EMBL" id="DVNK01000052">
    <property type="protein sequence ID" value="HIU47341.1"/>
    <property type="molecule type" value="Genomic_DNA"/>
</dbReference>
<evidence type="ECO:0000256" key="5">
    <source>
        <dbReference type="ARBA" id="ARBA00022741"/>
    </source>
</evidence>
<protein>
    <submittedName>
        <fullName evidence="12">ABC transporter ATP-binding protein</fullName>
    </submittedName>
</protein>
<dbReference type="Gene3D" id="1.20.1560.10">
    <property type="entry name" value="ABC transporter type 1, transmembrane domain"/>
    <property type="match status" value="1"/>
</dbReference>
<evidence type="ECO:0000313" key="12">
    <source>
        <dbReference type="EMBL" id="HIU47341.1"/>
    </source>
</evidence>
<sequence>MIRRFIPYYKPHLKLFAFDFACAILLALLQLVFPSAVNVVMDQLIPAGDFGPVFRWGLLLAGLYVAQYLLQMVVEYWGHIVGVRIEKDMRHDLFEHVHELPFAYFDNTKTGQIMSRIVNDLNEIAELAHHGPEDFLISVCMLIGTFTIMATMNWKLTLILLILVPFMLVLSGKWNKRMRAGFTDMRAELGDINASVEDSLSGVRVVKSFTNEQYENAKFEQGNQRFTKVKSRTYYVMARFHTMIGLFSNAFYLIALICGAYFVIKGEMSAGNLTAFILYINLFLSPLQKITNLIETYQRGMASFGRFVEIMSIKPQIEDRPGARELTRPKGDIKFEHVTFKYNDSQTVLRDLNFEIYAGHTVALVGPSGGGKTTLCNLIPRFYDVTGGRILIDGQDIRDVTLKSLRRNIGIVQQDVFLFGGTVRENILYGRPDATEEEVIEAARLADAHDFIMHFPQGYDTVVGQRGVKLSGGQKQRIAIARIFLKNPPILLLDEATSALDNETERIIQQSLSRLSENRTSLVIAHRLATIRNADCIFVMTDEGIVESGNHAQLLAKGGLYARLYNSQFEGLESVDCGRLTADRPVDG</sequence>